<dbReference type="Proteomes" id="UP001497482">
    <property type="component" value="Chromosome 23"/>
</dbReference>
<reference evidence="2 3" key="1">
    <citation type="submission" date="2024-04" db="EMBL/GenBank/DDBJ databases">
        <authorList>
            <person name="Waldvogel A.-M."/>
            <person name="Schoenle A."/>
        </authorList>
    </citation>
    <scope>NUCLEOTIDE SEQUENCE [LARGE SCALE GENOMIC DNA]</scope>
</reference>
<keyword evidence="3" id="KW-1185">Reference proteome</keyword>
<feature type="domain" description="4Fe-4S ferredoxin-type" evidence="1">
    <location>
        <begin position="117"/>
        <end position="149"/>
    </location>
</feature>
<organism evidence="2 3">
    <name type="scientific">Knipowitschia caucasica</name>
    <name type="common">Caucasian dwarf goby</name>
    <name type="synonym">Pomatoschistus caucasicus</name>
    <dbReference type="NCBI Taxonomy" id="637954"/>
    <lineage>
        <taxon>Eukaryota</taxon>
        <taxon>Metazoa</taxon>
        <taxon>Chordata</taxon>
        <taxon>Craniata</taxon>
        <taxon>Vertebrata</taxon>
        <taxon>Euteleostomi</taxon>
        <taxon>Actinopterygii</taxon>
        <taxon>Neopterygii</taxon>
        <taxon>Teleostei</taxon>
        <taxon>Neoteleostei</taxon>
        <taxon>Acanthomorphata</taxon>
        <taxon>Gobiaria</taxon>
        <taxon>Gobiiformes</taxon>
        <taxon>Gobioidei</taxon>
        <taxon>Gobiidae</taxon>
        <taxon>Gobiinae</taxon>
        <taxon>Knipowitschia</taxon>
    </lineage>
</organism>
<dbReference type="PROSITE" id="PS51379">
    <property type="entry name" value="4FE4S_FER_2"/>
    <property type="match status" value="1"/>
</dbReference>
<dbReference type="EMBL" id="OZ035845">
    <property type="protein sequence ID" value="CAL1599627.1"/>
    <property type="molecule type" value="Genomic_DNA"/>
</dbReference>
<name>A0AAV2LB95_KNICA</name>
<evidence type="ECO:0000259" key="1">
    <source>
        <dbReference type="PROSITE" id="PS51379"/>
    </source>
</evidence>
<gene>
    <name evidence="2" type="ORF">KC01_LOCUS27868</name>
</gene>
<accession>A0AAV2LB95</accession>
<sequence length="196" mass="20619">MCFVVLEKALTVFPGCPLGAFSGSTGVGTVSVRASSCMTGGPELVRIGQVGGGSGSETQDFISVFADNVVLLAPTNQDLQLHWGGWHRVCEAAGMRISTQIEAMVPTGKSEGRMEREIDRRDPVSACAVGCGRCIGPLCPNGRRPRGRPRTRWKGLCLSAGLGTPWGPPDELEEVCVDGMLGRLCLGLPPPRLGNG</sequence>
<proteinExistence type="predicted"/>
<evidence type="ECO:0000313" key="3">
    <source>
        <dbReference type="Proteomes" id="UP001497482"/>
    </source>
</evidence>
<dbReference type="InterPro" id="IPR017896">
    <property type="entry name" value="4Fe4S_Fe-S-bd"/>
</dbReference>
<dbReference type="AlphaFoldDB" id="A0AAV2LB95"/>
<evidence type="ECO:0000313" key="2">
    <source>
        <dbReference type="EMBL" id="CAL1599627.1"/>
    </source>
</evidence>
<protein>
    <recommendedName>
        <fullName evidence="1">4Fe-4S ferredoxin-type domain-containing protein</fullName>
    </recommendedName>
</protein>